<name>A0A1S8D7H7_9PROT</name>
<reference evidence="2" key="1">
    <citation type="submission" date="2016-12" db="EMBL/GenBank/DDBJ databases">
        <title>Draft genome sequence of Roseomonas mucosa strain AU37, isolated from a peripheral intravenous catheter.</title>
        <authorList>
            <person name="Choudhury M.A."/>
            <person name="Sidjabat H.E."/>
            <person name="Wailan A.M."/>
            <person name="Zhang L."/>
            <person name="Marsh N.M."/>
            <person name="Rickard C.M."/>
            <person name="Davies M."/>
            <person name="Mcmillan D.J."/>
        </authorList>
    </citation>
    <scope>NUCLEOTIDE SEQUENCE [LARGE SCALE GENOMIC DNA]</scope>
    <source>
        <strain evidence="2">AU37</strain>
    </source>
</reference>
<dbReference type="AlphaFoldDB" id="A0A1S8D7H7"/>
<keyword evidence="3" id="KW-1185">Reference proteome</keyword>
<evidence type="ECO:0000313" key="2">
    <source>
        <dbReference type="EMBL" id="ONH83879.1"/>
    </source>
</evidence>
<dbReference type="STRING" id="207340.APZ41_007370"/>
<protein>
    <submittedName>
        <fullName evidence="2">Uncharacterized protein</fullName>
    </submittedName>
</protein>
<dbReference type="RefSeq" id="WP_139323367.1">
    <property type="nucleotide sequence ID" value="NZ_CP025061.1"/>
</dbReference>
<organism evidence="2 3">
    <name type="scientific">Roseomonas mucosa</name>
    <dbReference type="NCBI Taxonomy" id="207340"/>
    <lineage>
        <taxon>Bacteria</taxon>
        <taxon>Pseudomonadati</taxon>
        <taxon>Pseudomonadota</taxon>
        <taxon>Alphaproteobacteria</taxon>
        <taxon>Acetobacterales</taxon>
        <taxon>Roseomonadaceae</taxon>
        <taxon>Roseomonas</taxon>
    </lineage>
</organism>
<keyword evidence="1" id="KW-0812">Transmembrane</keyword>
<sequence>MAMSGVSRRSVLDDRADRPLTARLEAILGRTLRILVCGVATFALTFIEQVAEILAPLFLIAGIAWWVLVNLTANLHLDPMLQSVVTQLPHSLSLGGHYLTPEGLIRNGVLLVAVVAACRTLNGIIAKET</sequence>
<dbReference type="EMBL" id="LLWF02000016">
    <property type="protein sequence ID" value="ONH83879.1"/>
    <property type="molecule type" value="Genomic_DNA"/>
</dbReference>
<comment type="caution">
    <text evidence="2">The sequence shown here is derived from an EMBL/GenBank/DDBJ whole genome shotgun (WGS) entry which is preliminary data.</text>
</comment>
<keyword evidence="1" id="KW-1133">Transmembrane helix</keyword>
<gene>
    <name evidence="2" type="ORF">APZ41_007370</name>
</gene>
<keyword evidence="1" id="KW-0472">Membrane</keyword>
<evidence type="ECO:0000256" key="1">
    <source>
        <dbReference type="SAM" id="Phobius"/>
    </source>
</evidence>
<accession>A0A1S8D7H7</accession>
<dbReference type="Proteomes" id="UP000054844">
    <property type="component" value="Unassembled WGS sequence"/>
</dbReference>
<proteinExistence type="predicted"/>
<evidence type="ECO:0000313" key="3">
    <source>
        <dbReference type="Proteomes" id="UP000054844"/>
    </source>
</evidence>
<feature type="transmembrane region" description="Helical" evidence="1">
    <location>
        <begin position="53"/>
        <end position="73"/>
    </location>
</feature>